<dbReference type="InterPro" id="IPR001087">
    <property type="entry name" value="GDSL"/>
</dbReference>
<dbReference type="Gene3D" id="3.40.50.1110">
    <property type="entry name" value="SGNH hydrolase"/>
    <property type="match status" value="1"/>
</dbReference>
<accession>A0A6P8DWW3</accession>
<dbReference type="SUPFAM" id="SSF52266">
    <property type="entry name" value="SGNH hydrolase"/>
    <property type="match status" value="1"/>
</dbReference>
<evidence type="ECO:0000313" key="3">
    <source>
        <dbReference type="RefSeq" id="XP_031400195.1"/>
    </source>
</evidence>
<name>A0A6P8DWW3_PUNGR</name>
<dbReference type="AlphaFoldDB" id="A0A6P8DWW3"/>
<dbReference type="InterPro" id="IPR036514">
    <property type="entry name" value="SGNH_hydro_sf"/>
</dbReference>
<evidence type="ECO:0000313" key="2">
    <source>
        <dbReference type="Proteomes" id="UP000515151"/>
    </source>
</evidence>
<dbReference type="PANTHER" id="PTHR45642">
    <property type="entry name" value="GDSL ESTERASE/LIPASE EXL3"/>
    <property type="match status" value="1"/>
</dbReference>
<protein>
    <submittedName>
        <fullName evidence="3">GDSL esterase/lipase EXL3-like</fullName>
    </submittedName>
</protein>
<dbReference type="InterPro" id="IPR050592">
    <property type="entry name" value="GDSL_lipolytic_enzyme"/>
</dbReference>
<gene>
    <name evidence="3" type="primary">LOC116210460</name>
</gene>
<dbReference type="PANTHER" id="PTHR45642:SF95">
    <property type="entry name" value="GDSL-LIKE LIPASE_ACYLHYDROLASE FAMILY PROTEIN, EXPRESSED"/>
    <property type="match status" value="1"/>
</dbReference>
<dbReference type="GO" id="GO:0016788">
    <property type="term" value="F:hydrolase activity, acting on ester bonds"/>
    <property type="evidence" value="ECO:0007669"/>
    <property type="project" value="InterPro"/>
</dbReference>
<reference evidence="3" key="2">
    <citation type="submission" date="2025-08" db="UniProtKB">
        <authorList>
            <consortium name="RefSeq"/>
        </authorList>
    </citation>
    <scope>IDENTIFICATION</scope>
    <source>
        <tissue evidence="3">Leaf</tissue>
    </source>
</reference>
<dbReference type="GeneID" id="116210460"/>
<reference evidence="2" key="1">
    <citation type="journal article" date="2020" name="Plant Biotechnol. J.">
        <title>The pomegranate (Punica granatum L.) draft genome dissects genetic divergence between soft- and hard-seeded cultivars.</title>
        <authorList>
            <person name="Luo X."/>
            <person name="Li H."/>
            <person name="Wu Z."/>
            <person name="Yao W."/>
            <person name="Zhao P."/>
            <person name="Cao D."/>
            <person name="Yu H."/>
            <person name="Li K."/>
            <person name="Poudel K."/>
            <person name="Zhao D."/>
            <person name="Zhang F."/>
            <person name="Xia X."/>
            <person name="Chen L."/>
            <person name="Wang Q."/>
            <person name="Jing D."/>
            <person name="Cao S."/>
        </authorList>
    </citation>
    <scope>NUCLEOTIDE SEQUENCE [LARGE SCALE GENOMIC DNA]</scope>
    <source>
        <strain evidence="2">cv. Tunisia</strain>
    </source>
</reference>
<dbReference type="CDD" id="cd01837">
    <property type="entry name" value="SGNH_plant_lipase_like"/>
    <property type="match status" value="1"/>
</dbReference>
<dbReference type="InterPro" id="IPR035669">
    <property type="entry name" value="SGNH_plant_lipase-like"/>
</dbReference>
<keyword evidence="2" id="KW-1185">Reference proteome</keyword>
<comment type="similarity">
    <text evidence="1">Belongs to the 'GDSL' lipolytic enzyme family.</text>
</comment>
<dbReference type="Proteomes" id="UP000515151">
    <property type="component" value="Chromosome 6"/>
</dbReference>
<evidence type="ECO:0000256" key="1">
    <source>
        <dbReference type="ARBA" id="ARBA00008668"/>
    </source>
</evidence>
<dbReference type="GO" id="GO:0005576">
    <property type="term" value="C:extracellular region"/>
    <property type="evidence" value="ECO:0007669"/>
    <property type="project" value="TreeGrafter"/>
</dbReference>
<dbReference type="OrthoDB" id="1600564at2759"/>
<proteinExistence type="inferred from homology"/>
<dbReference type="RefSeq" id="XP_031400195.1">
    <property type="nucleotide sequence ID" value="XM_031544335.1"/>
</dbReference>
<sequence>MLKAIPHIPSLSSSSSSTMVAPYLSRPSHSTSSPAAASIFLLSAFVLCISVATAAVRLPANVTVPAVFVFGDSIVDPGNNNELQTIAKCNFPPYGRDFPGGKPTGRFSNGRVPSDMLAELVGVKELLPAYLDPNLQIQDLLTGVSFASGAAGYDPQTSETARALSLSDQLDLYKESIAKIRAKVGEDRAALIVSRSFNVVFLGSNDITNTFFGPLSAQDDISSYTDLMVKSATSFIQELYGLGARRIGITGIPPIGCVPAQRTLRGGIERNCFDDGNDAAILFNSKLSSQIDSLSSQLSNSKIVYIDIYYSFLPLIQNPTKYGFEVSTKGCCGTGNIEVSFLCNKLDDLMTCINDEKYVFWDSFHPTEKAYKVVLDQIFKDQLSKFF</sequence>
<dbReference type="Pfam" id="PF00657">
    <property type="entry name" value="Lipase_GDSL"/>
    <property type="match status" value="1"/>
</dbReference>
<dbReference type="FunFam" id="3.40.50.1110:FF:000003">
    <property type="entry name" value="GDSL esterase/lipase APG"/>
    <property type="match status" value="1"/>
</dbReference>
<organism evidence="2 3">
    <name type="scientific">Punica granatum</name>
    <name type="common">Pomegranate</name>
    <dbReference type="NCBI Taxonomy" id="22663"/>
    <lineage>
        <taxon>Eukaryota</taxon>
        <taxon>Viridiplantae</taxon>
        <taxon>Streptophyta</taxon>
        <taxon>Embryophyta</taxon>
        <taxon>Tracheophyta</taxon>
        <taxon>Spermatophyta</taxon>
        <taxon>Magnoliopsida</taxon>
        <taxon>eudicotyledons</taxon>
        <taxon>Gunneridae</taxon>
        <taxon>Pentapetalae</taxon>
        <taxon>rosids</taxon>
        <taxon>malvids</taxon>
        <taxon>Myrtales</taxon>
        <taxon>Lythraceae</taxon>
        <taxon>Punica</taxon>
    </lineage>
</organism>